<keyword evidence="1" id="KW-0472">Membrane</keyword>
<accession>A0A0W0X4Y4</accession>
<comment type="caution">
    <text evidence="2">The sequence shown here is derived from an EMBL/GenBank/DDBJ whole genome shotgun (WGS) entry which is preliminary data.</text>
</comment>
<dbReference type="EMBL" id="LNYP01000019">
    <property type="protein sequence ID" value="KTD39601.1"/>
    <property type="molecule type" value="Genomic_DNA"/>
</dbReference>
<dbReference type="PATRIC" id="fig|29423.5.peg.1080"/>
<dbReference type="Proteomes" id="UP000054858">
    <property type="component" value="Unassembled WGS sequence"/>
</dbReference>
<organism evidence="2 3">
    <name type="scientific">Legionella oakridgensis</name>
    <dbReference type="NCBI Taxonomy" id="29423"/>
    <lineage>
        <taxon>Bacteria</taxon>
        <taxon>Pseudomonadati</taxon>
        <taxon>Pseudomonadota</taxon>
        <taxon>Gammaproteobacteria</taxon>
        <taxon>Legionellales</taxon>
        <taxon>Legionellaceae</taxon>
        <taxon>Legionella</taxon>
    </lineage>
</organism>
<dbReference type="NCBIfam" id="NF038219">
    <property type="entry name" value="IcmV_IVB"/>
    <property type="match status" value="1"/>
</dbReference>
<feature type="transmembrane region" description="Helical" evidence="1">
    <location>
        <begin position="74"/>
        <end position="95"/>
    </location>
</feature>
<dbReference type="AlphaFoldDB" id="A0A0W0X4Y4"/>
<keyword evidence="1" id="KW-0812">Transmembrane</keyword>
<proteinExistence type="predicted"/>
<name>A0A0W0X4Y4_9GAMM</name>
<sequence>MKRQSGSRIGNIVRSIFNIRGWADWDRVKGAAAYIGNGLKRLFVPQRGAPKVSFEEVKAQFNLTDGELLAKQKALFRLCLFMIFIAILLLAYAIYRCVLGHMLAFWLSLIVTFIALILAFRYHFWYFQIKERKLGCSVHEWFRQGIMGDKP</sequence>
<evidence type="ECO:0000256" key="1">
    <source>
        <dbReference type="SAM" id="Phobius"/>
    </source>
</evidence>
<dbReference type="RefSeq" id="WP_025386533.1">
    <property type="nucleotide sequence ID" value="NZ_LCUA01000007.1"/>
</dbReference>
<keyword evidence="1" id="KW-1133">Transmembrane helix</keyword>
<evidence type="ECO:0000313" key="2">
    <source>
        <dbReference type="EMBL" id="KTD39601.1"/>
    </source>
</evidence>
<gene>
    <name evidence="2" type="primary">icmV</name>
    <name evidence="2" type="ORF">Loak_1027</name>
</gene>
<reference evidence="2 3" key="1">
    <citation type="submission" date="2015-11" db="EMBL/GenBank/DDBJ databases">
        <title>Genomic analysis of 38 Legionella species identifies large and diverse effector repertoires.</title>
        <authorList>
            <person name="Burstein D."/>
            <person name="Amaro F."/>
            <person name="Zusman T."/>
            <person name="Lifshitz Z."/>
            <person name="Cohen O."/>
            <person name="Gilbert J.A."/>
            <person name="Pupko T."/>
            <person name="Shuman H.A."/>
            <person name="Segal G."/>
        </authorList>
    </citation>
    <scope>NUCLEOTIDE SEQUENCE [LARGE SCALE GENOMIC DNA]</scope>
    <source>
        <strain evidence="2 3">Oak Ridge-10</strain>
    </source>
</reference>
<protein>
    <submittedName>
        <fullName evidence="2">Intracellular multiplication protein IcmV</fullName>
    </submittedName>
</protein>
<evidence type="ECO:0000313" key="3">
    <source>
        <dbReference type="Proteomes" id="UP000054858"/>
    </source>
</evidence>
<feature type="transmembrane region" description="Helical" evidence="1">
    <location>
        <begin position="101"/>
        <end position="124"/>
    </location>
</feature>